<dbReference type="Proteomes" id="UP000078046">
    <property type="component" value="Unassembled WGS sequence"/>
</dbReference>
<evidence type="ECO:0000313" key="5">
    <source>
        <dbReference type="EMBL" id="OAF68177.1"/>
    </source>
</evidence>
<organism evidence="5 6">
    <name type="scientific">Intoshia linei</name>
    <dbReference type="NCBI Taxonomy" id="1819745"/>
    <lineage>
        <taxon>Eukaryota</taxon>
        <taxon>Metazoa</taxon>
        <taxon>Spiralia</taxon>
        <taxon>Lophotrochozoa</taxon>
        <taxon>Mesozoa</taxon>
        <taxon>Orthonectida</taxon>
        <taxon>Rhopaluridae</taxon>
        <taxon>Intoshia</taxon>
    </lineage>
</organism>
<sequence length="308" mass="35617">MIQVGRSSRGNVVIKYEGYCYSRNKTAKQRQYWRCRDSSCLATCSTDLEFKHFKYGLKKHLHPPTTEDICFTNKIFSREKRVKAKLNKVDNPLNGHVLHSEFTNLNVSTSDKVTDSNSGEKSLNPVDTKESCSDIDILRSNSDSIFESINLNQSESPSESPCKLSKYTDQLLNSTNTKIDFIDTSTNSLCTNCQKHTVSPEITDTHLKNILESGYLRFQRKQDKFPSEQHLLSTFSSFKFALQESILFFYREWVEYMSMTSHDLSNSKIEHFKKLEVKLSELKDLYDKKLLSKTQYCNMALTCLSEYK</sequence>
<name>A0A177B1M7_9BILA</name>
<dbReference type="Gene3D" id="2.20.25.240">
    <property type="match status" value="1"/>
</dbReference>
<gene>
    <name evidence="5" type="ORF">A3Q56_04088</name>
</gene>
<evidence type="ECO:0000256" key="2">
    <source>
        <dbReference type="ARBA" id="ARBA00022771"/>
    </source>
</evidence>
<dbReference type="InterPro" id="IPR007588">
    <property type="entry name" value="Znf_FLYWCH"/>
</dbReference>
<keyword evidence="6" id="KW-1185">Reference proteome</keyword>
<proteinExistence type="predicted"/>
<keyword evidence="2" id="KW-0863">Zinc-finger</keyword>
<protein>
    <recommendedName>
        <fullName evidence="4">FLYWCH-type domain-containing protein</fullName>
    </recommendedName>
</protein>
<dbReference type="AlphaFoldDB" id="A0A177B1M7"/>
<keyword evidence="3" id="KW-0862">Zinc</keyword>
<evidence type="ECO:0000259" key="4">
    <source>
        <dbReference type="Pfam" id="PF04500"/>
    </source>
</evidence>
<keyword evidence="1" id="KW-0479">Metal-binding</keyword>
<accession>A0A177B1M7</accession>
<dbReference type="Pfam" id="PF04500">
    <property type="entry name" value="FLYWCH"/>
    <property type="match status" value="1"/>
</dbReference>
<comment type="caution">
    <text evidence="5">The sequence shown here is derived from an EMBL/GenBank/DDBJ whole genome shotgun (WGS) entry which is preliminary data.</text>
</comment>
<evidence type="ECO:0000313" key="6">
    <source>
        <dbReference type="Proteomes" id="UP000078046"/>
    </source>
</evidence>
<feature type="domain" description="FLYWCH-type" evidence="4">
    <location>
        <begin position="6"/>
        <end position="62"/>
    </location>
</feature>
<dbReference type="EMBL" id="LWCA01000499">
    <property type="protein sequence ID" value="OAF68177.1"/>
    <property type="molecule type" value="Genomic_DNA"/>
</dbReference>
<evidence type="ECO:0000256" key="1">
    <source>
        <dbReference type="ARBA" id="ARBA00022723"/>
    </source>
</evidence>
<dbReference type="GO" id="GO:0008270">
    <property type="term" value="F:zinc ion binding"/>
    <property type="evidence" value="ECO:0007669"/>
    <property type="project" value="UniProtKB-KW"/>
</dbReference>
<evidence type="ECO:0000256" key="3">
    <source>
        <dbReference type="ARBA" id="ARBA00022833"/>
    </source>
</evidence>
<reference evidence="5 6" key="1">
    <citation type="submission" date="2016-04" db="EMBL/GenBank/DDBJ databases">
        <title>The genome of Intoshia linei affirms orthonectids as highly simplified spiralians.</title>
        <authorList>
            <person name="Mikhailov K.V."/>
            <person name="Slusarev G.S."/>
            <person name="Nikitin M.A."/>
            <person name="Logacheva M.D."/>
            <person name="Penin A."/>
            <person name="Aleoshin V."/>
            <person name="Panchin Y.V."/>
        </authorList>
    </citation>
    <scope>NUCLEOTIDE SEQUENCE [LARGE SCALE GENOMIC DNA]</scope>
    <source>
        <strain evidence="5">Intl2013</strain>
        <tissue evidence="5">Whole animal</tissue>
    </source>
</reference>